<evidence type="ECO:0000259" key="2">
    <source>
        <dbReference type="Pfam" id="PF09830"/>
    </source>
</evidence>
<dbReference type="InterPro" id="IPR036265">
    <property type="entry name" value="HIT-like_sf"/>
</dbReference>
<proteinExistence type="predicted"/>
<comment type="caution">
    <text evidence="4">The sequence shown here is derived from an EMBL/GenBank/DDBJ whole genome shotgun (WGS) entry which is preliminary data.</text>
</comment>
<gene>
    <name evidence="4" type="ORF">DM01DRAFT_1338214</name>
</gene>
<dbReference type="PANTHER" id="PTHR38420:SF1">
    <property type="entry name" value="PUTATIVE (AFU_ORTHOLOGUE AFUA_5G14690)-RELATED"/>
    <property type="match status" value="1"/>
</dbReference>
<organism evidence="4 5">
    <name type="scientific">Hesseltinella vesiculosa</name>
    <dbReference type="NCBI Taxonomy" id="101127"/>
    <lineage>
        <taxon>Eukaryota</taxon>
        <taxon>Fungi</taxon>
        <taxon>Fungi incertae sedis</taxon>
        <taxon>Mucoromycota</taxon>
        <taxon>Mucoromycotina</taxon>
        <taxon>Mucoromycetes</taxon>
        <taxon>Mucorales</taxon>
        <taxon>Cunninghamellaceae</taxon>
        <taxon>Hesseltinella</taxon>
    </lineage>
</organism>
<reference evidence="4 5" key="1">
    <citation type="submission" date="2016-07" db="EMBL/GenBank/DDBJ databases">
        <title>Pervasive Adenine N6-methylation of Active Genes in Fungi.</title>
        <authorList>
            <consortium name="DOE Joint Genome Institute"/>
            <person name="Mondo S.J."/>
            <person name="Dannebaum R.O."/>
            <person name="Kuo R.C."/>
            <person name="Labutti K."/>
            <person name="Haridas S."/>
            <person name="Kuo A."/>
            <person name="Salamov A."/>
            <person name="Ahrendt S.R."/>
            <person name="Lipzen A."/>
            <person name="Sullivan W."/>
            <person name="Andreopoulos W.B."/>
            <person name="Clum A."/>
            <person name="Lindquist E."/>
            <person name="Daum C."/>
            <person name="Ramamoorthy G.K."/>
            <person name="Gryganskyi A."/>
            <person name="Culley D."/>
            <person name="Magnuson J.K."/>
            <person name="James T.Y."/>
            <person name="O'Malley M.A."/>
            <person name="Stajich J.E."/>
            <person name="Spatafora J.W."/>
            <person name="Visel A."/>
            <person name="Grigoriev I.V."/>
        </authorList>
    </citation>
    <scope>NUCLEOTIDE SEQUENCE [LARGE SCALE GENOMIC DNA]</scope>
    <source>
        <strain evidence="4 5">NRRL 3301</strain>
    </source>
</reference>
<protein>
    <submittedName>
        <fullName evidence="4">HIT-like protein</fullName>
    </submittedName>
</protein>
<dbReference type="PIRSF" id="PIRSF000846">
    <property type="entry name" value="ATP_adenylyltr"/>
    <property type="match status" value="1"/>
</dbReference>
<sequence length="336" mass="38238">MVSFQQHIKDTFDNAIQHKRCHFFENEIFIKEDHGIKYQINYVPSLAKKAVPSTIHESSDKLRSVHQDKPINPFLCPDPALVVKEVDNYRILLNKFCIIPHHLLIVTKEFQEQSQPLLPPDLLIAWRTMEEAYAKPGVIFYNCGEDSGASQRHKHVQLIPVSDQGVQPPIQEMLNKIDDPKHGEVYSLNELPFVHVLLMLDPRALKSKDDGVVEEYLGQMYFGLLDSMFHQIRLADPSQLQGKKPSYNFIMTDRFMMLVPRRSETGVLTSAQGNELTLSMNSMSFAGYLLAKTEEERDTLQNTPDLMAFLQQLGFDRPDPAVDQSTVATTDAPLAS</sequence>
<dbReference type="OrthoDB" id="10267950at2759"/>
<evidence type="ECO:0000313" key="4">
    <source>
        <dbReference type="EMBL" id="ORX49542.1"/>
    </source>
</evidence>
<name>A0A1X2GB78_9FUNG</name>
<dbReference type="STRING" id="101127.A0A1X2GB78"/>
<evidence type="ECO:0000313" key="5">
    <source>
        <dbReference type="Proteomes" id="UP000242146"/>
    </source>
</evidence>
<dbReference type="Pfam" id="PF09830">
    <property type="entry name" value="ATP_transf"/>
    <property type="match status" value="1"/>
</dbReference>
<dbReference type="InterPro" id="IPR043171">
    <property type="entry name" value="Ap4A_phos1/2-like"/>
</dbReference>
<keyword evidence="5" id="KW-1185">Reference proteome</keyword>
<dbReference type="EMBL" id="MCGT01000026">
    <property type="protein sequence ID" value="ORX49542.1"/>
    <property type="molecule type" value="Genomic_DNA"/>
</dbReference>
<feature type="domain" description="Ap4A phosphorylase 1/2 N-terminal" evidence="3">
    <location>
        <begin position="4"/>
        <end position="175"/>
    </location>
</feature>
<dbReference type="InterPro" id="IPR045759">
    <property type="entry name" value="Ap4A_phos1/2_N"/>
</dbReference>
<dbReference type="GO" id="GO:0009117">
    <property type="term" value="P:nucleotide metabolic process"/>
    <property type="evidence" value="ECO:0007669"/>
    <property type="project" value="InterPro"/>
</dbReference>
<dbReference type="InterPro" id="IPR019200">
    <property type="entry name" value="ATP_adenylylTrfase_C"/>
</dbReference>
<dbReference type="GO" id="GO:0005524">
    <property type="term" value="F:ATP binding"/>
    <property type="evidence" value="ECO:0007669"/>
    <property type="project" value="InterPro"/>
</dbReference>
<accession>A0A1X2GB78</accession>
<dbReference type="Gene3D" id="3.30.428.70">
    <property type="match status" value="1"/>
</dbReference>
<dbReference type="GO" id="GO:0003877">
    <property type="term" value="F:ATP:ADP adenylyltransferase activity"/>
    <property type="evidence" value="ECO:0007669"/>
    <property type="project" value="InterPro"/>
</dbReference>
<evidence type="ECO:0000259" key="3">
    <source>
        <dbReference type="Pfam" id="PF19327"/>
    </source>
</evidence>
<dbReference type="AlphaFoldDB" id="A0A1X2GB78"/>
<feature type="active site" description="Nucleophile" evidence="1">
    <location>
        <position position="155"/>
    </location>
</feature>
<dbReference type="InterPro" id="IPR009163">
    <property type="entry name" value="Ap4A_phos1/2"/>
</dbReference>
<dbReference type="Pfam" id="PF19327">
    <property type="entry name" value="Ap4A_phos_N"/>
    <property type="match status" value="1"/>
</dbReference>
<evidence type="ECO:0000256" key="1">
    <source>
        <dbReference type="PIRSR" id="PIRSR000846-1"/>
    </source>
</evidence>
<dbReference type="SUPFAM" id="SSF54197">
    <property type="entry name" value="HIT-like"/>
    <property type="match status" value="1"/>
</dbReference>
<dbReference type="Proteomes" id="UP000242146">
    <property type="component" value="Unassembled WGS sequence"/>
</dbReference>
<dbReference type="PANTHER" id="PTHR38420">
    <property type="entry name" value="AP-4-A PHOSPHORYLASE II"/>
    <property type="match status" value="1"/>
</dbReference>
<feature type="domain" description="ATP adenylyltransferase C-terminal" evidence="2">
    <location>
        <begin position="190"/>
        <end position="315"/>
    </location>
</feature>